<dbReference type="InterPro" id="IPR001736">
    <property type="entry name" value="PLipase_D/transphosphatidylase"/>
</dbReference>
<dbReference type="Gene3D" id="3.30.870.10">
    <property type="entry name" value="Endonuclease Chain A"/>
    <property type="match status" value="2"/>
</dbReference>
<feature type="transmembrane region" description="Helical" evidence="5">
    <location>
        <begin position="665"/>
        <end position="684"/>
    </location>
</feature>
<evidence type="ECO:0000313" key="7">
    <source>
        <dbReference type="EMBL" id="VFU16159.1"/>
    </source>
</evidence>
<gene>
    <name evidence="7" type="primary">ydjZ</name>
    <name evidence="7" type="ORF">SCFA_510029</name>
</gene>
<feature type="transmembrane region" description="Helical" evidence="5">
    <location>
        <begin position="696"/>
        <end position="716"/>
    </location>
</feature>
<comment type="catalytic activity">
    <reaction evidence="1">
        <text>a 1,2-diacyl-sn-glycero-3-phosphocholine + H2O = a 1,2-diacyl-sn-glycero-3-phosphate + choline + H(+)</text>
        <dbReference type="Rhea" id="RHEA:14445"/>
        <dbReference type="ChEBI" id="CHEBI:15354"/>
        <dbReference type="ChEBI" id="CHEBI:15377"/>
        <dbReference type="ChEBI" id="CHEBI:15378"/>
        <dbReference type="ChEBI" id="CHEBI:57643"/>
        <dbReference type="ChEBI" id="CHEBI:58608"/>
        <dbReference type="EC" id="3.1.4.4"/>
    </reaction>
</comment>
<dbReference type="Pfam" id="PF00614">
    <property type="entry name" value="PLDc"/>
    <property type="match status" value="1"/>
</dbReference>
<reference evidence="7" key="1">
    <citation type="submission" date="2019-03" db="EMBL/GenBank/DDBJ databases">
        <authorList>
            <person name="Hao L."/>
        </authorList>
    </citation>
    <scope>NUCLEOTIDE SEQUENCE</scope>
</reference>
<dbReference type="CDD" id="cd09140">
    <property type="entry name" value="PLDc_vPLD1_2_like_bac_1"/>
    <property type="match status" value="1"/>
</dbReference>
<dbReference type="InterPro" id="IPR015679">
    <property type="entry name" value="PLipase_D_fam"/>
</dbReference>
<feature type="transmembrane region" description="Helical" evidence="5">
    <location>
        <begin position="509"/>
        <end position="526"/>
    </location>
</feature>
<dbReference type="SMART" id="SM00155">
    <property type="entry name" value="PLDc"/>
    <property type="match status" value="2"/>
</dbReference>
<keyword evidence="4" id="KW-0443">Lipid metabolism</keyword>
<dbReference type="AlphaFoldDB" id="A0A485M1Z3"/>
<evidence type="ECO:0000256" key="2">
    <source>
        <dbReference type="ARBA" id="ARBA00022737"/>
    </source>
</evidence>
<evidence type="ECO:0000256" key="5">
    <source>
        <dbReference type="SAM" id="Phobius"/>
    </source>
</evidence>
<protein>
    <submittedName>
        <fullName evidence="7">TVP38/TMEM64 family inner membrane protein YdjZ</fullName>
    </submittedName>
</protein>
<evidence type="ECO:0000259" key="6">
    <source>
        <dbReference type="PROSITE" id="PS50035"/>
    </source>
</evidence>
<dbReference type="PROSITE" id="PS50035">
    <property type="entry name" value="PLD"/>
    <property type="match status" value="2"/>
</dbReference>
<keyword evidence="5" id="KW-1133">Transmembrane helix</keyword>
<keyword evidence="2" id="KW-0677">Repeat</keyword>
<dbReference type="InterPro" id="IPR025202">
    <property type="entry name" value="PLD-like_dom"/>
</dbReference>
<feature type="transmembrane region" description="Helical" evidence="5">
    <location>
        <begin position="585"/>
        <end position="606"/>
    </location>
</feature>
<evidence type="ECO:0000256" key="4">
    <source>
        <dbReference type="ARBA" id="ARBA00023098"/>
    </source>
</evidence>
<dbReference type="Pfam" id="PF13091">
    <property type="entry name" value="PLDc_2"/>
    <property type="match status" value="1"/>
</dbReference>
<sequence>MSRRCRCFSCIREQNTREYKVAMEMTQSVYQEGRNFWKKGKAHRVTFIIDAQDYFAAFVEAVLKAERSVYITGWDIDSQLTLIRGEEVPDFPVQLGEFLSYAVHKKPQLHVNILDWDFSVLYTFKREYLPAWKFAWKTGRRVHFHLDNYLPPGASHHQKIVVIDDRIAFAGGIDLTHVRWDTPEHLPDDPRRSDPWEERYPPSHDVQILVDGEPAAFLGELFRQRWRYATRKELPLPEATASDPWPQMCIPDIHDIDVAISRTQGRYREKPEIREVESLWVDAIAAARRHIYIESPFFTSSKVAGAISKRLYEKDGPEIVVVTRKKSHGWLEESTMDAIRVHLVKRVKRVDADGRFGIYYTEHPGRPDDLFEVHSKILIVDDTFLRIGSSNISNRSMGLDSECDLSLETWGHTEAKKACRNLRDRLLAEHLGSTPEKVGEIIEKTGSLIRAVEILGSPDRTMRPLDISPAVKNILSEPYLVDPERPIDPDDFIERFIDKEDHHSGRKRLIIFAALMLTLIALAAAWKWSPLAGYLDIDAMSEWIGSLSSNRLMPLIVVALYVLGGLVVFPVTVMVAITAVLFPPLIALALSVAGAMMSASVVYWIGRIVGRDFVRKVAGKRINQLSRRLARQGLLAMTIIRFIPVAPFSVVNLVAGASHIRFRDYFIGTLIGMTPGFIAITLFTESLISFLFQPNILNVTILIGITLAAVVLLIWLKRRIAGRVEQSAGERA</sequence>
<feature type="domain" description="PLD phosphodiesterase" evidence="6">
    <location>
        <begin position="369"/>
        <end position="396"/>
    </location>
</feature>
<keyword evidence="5" id="KW-0472">Membrane</keyword>
<organism evidence="7">
    <name type="scientific">anaerobic digester metagenome</name>
    <dbReference type="NCBI Taxonomy" id="1263854"/>
    <lineage>
        <taxon>unclassified sequences</taxon>
        <taxon>metagenomes</taxon>
        <taxon>ecological metagenomes</taxon>
    </lineage>
</organism>
<dbReference type="PANTHER" id="PTHR18896:SF76">
    <property type="entry name" value="PHOSPHOLIPASE"/>
    <property type="match status" value="1"/>
</dbReference>
<dbReference type="GO" id="GO:0005886">
    <property type="term" value="C:plasma membrane"/>
    <property type="evidence" value="ECO:0007669"/>
    <property type="project" value="TreeGrafter"/>
</dbReference>
<evidence type="ECO:0000256" key="1">
    <source>
        <dbReference type="ARBA" id="ARBA00000798"/>
    </source>
</evidence>
<dbReference type="SUPFAM" id="SSF56024">
    <property type="entry name" value="Phospholipase D/nuclease"/>
    <property type="match status" value="2"/>
</dbReference>
<feature type="transmembrane region" description="Helical" evidence="5">
    <location>
        <begin position="552"/>
        <end position="578"/>
    </location>
</feature>
<dbReference type="CDD" id="cd09143">
    <property type="entry name" value="PLDc_vPLD1_2_like_bac_2"/>
    <property type="match status" value="1"/>
</dbReference>
<dbReference type="GO" id="GO:0009395">
    <property type="term" value="P:phospholipid catabolic process"/>
    <property type="evidence" value="ECO:0007669"/>
    <property type="project" value="TreeGrafter"/>
</dbReference>
<dbReference type="PANTHER" id="PTHR18896">
    <property type="entry name" value="PHOSPHOLIPASE D"/>
    <property type="match status" value="1"/>
</dbReference>
<accession>A0A485M1Z3</accession>
<dbReference type="InterPro" id="IPR032816">
    <property type="entry name" value="VTT_dom"/>
</dbReference>
<proteinExistence type="predicted"/>
<dbReference type="EMBL" id="CAADRM010000116">
    <property type="protein sequence ID" value="VFU16159.1"/>
    <property type="molecule type" value="Genomic_DNA"/>
</dbReference>
<evidence type="ECO:0000256" key="3">
    <source>
        <dbReference type="ARBA" id="ARBA00022801"/>
    </source>
</evidence>
<name>A0A485M1Z3_9ZZZZ</name>
<feature type="transmembrane region" description="Helical" evidence="5">
    <location>
        <begin position="634"/>
        <end position="653"/>
    </location>
</feature>
<keyword evidence="3" id="KW-0378">Hydrolase</keyword>
<dbReference type="Pfam" id="PF09335">
    <property type="entry name" value="VTT_dom"/>
    <property type="match status" value="1"/>
</dbReference>
<dbReference type="GO" id="GO:0004630">
    <property type="term" value="F:phospholipase D activity"/>
    <property type="evidence" value="ECO:0007669"/>
    <property type="project" value="UniProtKB-EC"/>
</dbReference>
<keyword evidence="5" id="KW-0812">Transmembrane</keyword>
<feature type="domain" description="PLD phosphodiesterase" evidence="6">
    <location>
        <begin position="152"/>
        <end position="179"/>
    </location>
</feature>